<dbReference type="GO" id="GO:0006400">
    <property type="term" value="P:tRNA modification"/>
    <property type="evidence" value="ECO:0007669"/>
    <property type="project" value="UniProtKB-UniRule"/>
</dbReference>
<dbReference type="PANTHER" id="PTHR37825:SF1">
    <property type="entry name" value="TRNA(MET) CYTIDINE ACETATE LIGASE"/>
    <property type="match status" value="1"/>
</dbReference>
<dbReference type="RefSeq" id="WP_092652609.1">
    <property type="nucleotide sequence ID" value="NZ_FOHA01000011.1"/>
</dbReference>
<dbReference type="SUPFAM" id="SSF52374">
    <property type="entry name" value="Nucleotidylyl transferase"/>
    <property type="match status" value="1"/>
</dbReference>
<comment type="similarity">
    <text evidence="3">Belongs to the TmcAL family.</text>
</comment>
<feature type="binding site" evidence="3">
    <location>
        <position position="186"/>
    </location>
    <ligand>
        <name>ATP</name>
        <dbReference type="ChEBI" id="CHEBI:30616"/>
    </ligand>
</feature>
<dbReference type="GO" id="GO:0005524">
    <property type="term" value="F:ATP binding"/>
    <property type="evidence" value="ECO:0007669"/>
    <property type="project" value="UniProtKB-KW"/>
</dbReference>
<dbReference type="GO" id="GO:0005737">
    <property type="term" value="C:cytoplasm"/>
    <property type="evidence" value="ECO:0007669"/>
    <property type="project" value="UniProtKB-SubCell"/>
</dbReference>
<dbReference type="Proteomes" id="UP000198948">
    <property type="component" value="Unassembled WGS sequence"/>
</dbReference>
<reference evidence="4 5" key="1">
    <citation type="submission" date="2016-10" db="EMBL/GenBank/DDBJ databases">
        <authorList>
            <person name="de Groot N.N."/>
        </authorList>
    </citation>
    <scope>NUCLEOTIDE SEQUENCE [LARGE SCALE GENOMIC DNA]</scope>
    <source>
        <strain evidence="4 5">DSM 13760</strain>
    </source>
</reference>
<dbReference type="Pfam" id="PF05636">
    <property type="entry name" value="HIGH_NTase1"/>
    <property type="match status" value="1"/>
</dbReference>
<dbReference type="GO" id="GO:0016879">
    <property type="term" value="F:ligase activity, forming carbon-nitrogen bonds"/>
    <property type="evidence" value="ECO:0007669"/>
    <property type="project" value="UniProtKB-UniRule"/>
</dbReference>
<keyword evidence="2 3" id="KW-0819">tRNA processing</keyword>
<keyword evidence="5" id="KW-1185">Reference proteome</keyword>
<feature type="binding site" evidence="3">
    <location>
        <begin position="7"/>
        <end position="20"/>
    </location>
    <ligand>
        <name>ATP</name>
        <dbReference type="ChEBI" id="CHEBI:30616"/>
    </ligand>
</feature>
<keyword evidence="1 3" id="KW-0436">Ligase</keyword>
<dbReference type="GO" id="GO:0016740">
    <property type="term" value="F:transferase activity"/>
    <property type="evidence" value="ECO:0007669"/>
    <property type="project" value="UniProtKB-KW"/>
</dbReference>
<dbReference type="PANTHER" id="PTHR37825">
    <property type="entry name" value="TRNA(MET) CYTIDINE ACETATE LIGASE"/>
    <property type="match status" value="1"/>
</dbReference>
<evidence type="ECO:0000313" key="5">
    <source>
        <dbReference type="Proteomes" id="UP000198948"/>
    </source>
</evidence>
<comment type="function">
    <text evidence="3">Catalyzes the formation of N(4)-acetylcytidine (ac(4)C) at the wobble position of elongator tRNA(Met), using acetate and ATP as substrates. First activates an acetate ion to form acetyladenylate (Ac-AMP) and then transfers the acetyl group to tRNA to form ac(4)C34.</text>
</comment>
<organism evidence="4 5">
    <name type="scientific">Isobaculum melis</name>
    <dbReference type="NCBI Taxonomy" id="142588"/>
    <lineage>
        <taxon>Bacteria</taxon>
        <taxon>Bacillati</taxon>
        <taxon>Bacillota</taxon>
        <taxon>Bacilli</taxon>
        <taxon>Lactobacillales</taxon>
        <taxon>Carnobacteriaceae</taxon>
        <taxon>Isobaculum</taxon>
    </lineage>
</organism>
<protein>
    <recommendedName>
        <fullName evidence="3">tRNA(Met) cytidine acetate ligase</fullName>
        <ecNumber evidence="3">6.3.4.-</ecNumber>
    </recommendedName>
</protein>
<sequence>MKSCGVIVEYNPLHNGHLYHLEQARQRSGADVIVGVMSGSFLQRGEPSLLDKWTRAHLALAAGADMVVELPVAFAIQPADYFARGAIGILQALQVTDLCFGSETGEGAAFEELAALVNEQQEVLDQAFKKITNKRLSYAEKMSQVYQEVLPQQLIDLQQPNNILGFSYAVENHRLKKPMTLHSMKREQAGYHDAAITAEIASATAIRQALFQAGQQVDWAKTVPTYTEAALKTQELVNWSAYWPLLRYQIVSASLEELRAIYQVNDGLEYRLKEQILKAENFEDFVTLVKSKQNTWVKIQRICLYILLNIQQTEMLSAMEKPEYIRLLGFNQKGRQFLKQQKKKIALPVITNIDKKNEALLSLDIRAGQVYQMVKKEAAIPLDYYRKPIILP</sequence>
<name>A0A1H9T778_9LACT</name>
<keyword evidence="4" id="KW-0808">Transferase</keyword>
<keyword evidence="3" id="KW-0067">ATP-binding</keyword>
<dbReference type="NCBIfam" id="NF010191">
    <property type="entry name" value="PRK13670.1"/>
    <property type="match status" value="1"/>
</dbReference>
<keyword evidence="3" id="KW-0547">Nucleotide-binding</keyword>
<evidence type="ECO:0000256" key="3">
    <source>
        <dbReference type="HAMAP-Rule" id="MF_01539"/>
    </source>
</evidence>
<dbReference type="InterPro" id="IPR008513">
    <property type="entry name" value="tRNA(Met)_cyd_acetate_ligase"/>
</dbReference>
<keyword evidence="3" id="KW-0694">RNA-binding</keyword>
<comment type="catalytic activity">
    <reaction evidence="3">
        <text>cytidine(34) in elongator tRNA(Met) + acetate + ATP = N(4)-acetylcytidine(34) in elongator tRNA(Met) + AMP + diphosphate</text>
        <dbReference type="Rhea" id="RHEA:58144"/>
        <dbReference type="Rhea" id="RHEA-COMP:10693"/>
        <dbReference type="Rhea" id="RHEA-COMP:10694"/>
        <dbReference type="ChEBI" id="CHEBI:30089"/>
        <dbReference type="ChEBI" id="CHEBI:30616"/>
        <dbReference type="ChEBI" id="CHEBI:33019"/>
        <dbReference type="ChEBI" id="CHEBI:74900"/>
        <dbReference type="ChEBI" id="CHEBI:82748"/>
        <dbReference type="ChEBI" id="CHEBI:456215"/>
    </reaction>
</comment>
<dbReference type="InterPro" id="IPR014729">
    <property type="entry name" value="Rossmann-like_a/b/a_fold"/>
</dbReference>
<comment type="subcellular location">
    <subcellularLocation>
        <location evidence="3">Cytoplasm</location>
    </subcellularLocation>
</comment>
<dbReference type="GO" id="GO:0000049">
    <property type="term" value="F:tRNA binding"/>
    <property type="evidence" value="ECO:0007669"/>
    <property type="project" value="UniProtKB-KW"/>
</dbReference>
<dbReference type="HAMAP" id="MF_01539">
    <property type="entry name" value="TmcAL"/>
    <property type="match status" value="1"/>
</dbReference>
<dbReference type="OrthoDB" id="9769796at2"/>
<accession>A0A1H9T778</accession>
<keyword evidence="3" id="KW-0820">tRNA-binding</keyword>
<gene>
    <name evidence="3" type="primary">tmcAL</name>
    <name evidence="4" type="ORF">SAMN04488559_11130</name>
</gene>
<dbReference type="AlphaFoldDB" id="A0A1H9T778"/>
<feature type="binding site" evidence="3">
    <location>
        <position position="161"/>
    </location>
    <ligand>
        <name>ATP</name>
        <dbReference type="ChEBI" id="CHEBI:30616"/>
    </ligand>
</feature>
<proteinExistence type="inferred from homology"/>
<dbReference type="EC" id="6.3.4.-" evidence="3"/>
<evidence type="ECO:0000256" key="1">
    <source>
        <dbReference type="ARBA" id="ARBA00022598"/>
    </source>
</evidence>
<evidence type="ECO:0000256" key="2">
    <source>
        <dbReference type="ARBA" id="ARBA00022694"/>
    </source>
</evidence>
<dbReference type="EMBL" id="FOHA01000011">
    <property type="protein sequence ID" value="SER93110.1"/>
    <property type="molecule type" value="Genomic_DNA"/>
</dbReference>
<dbReference type="Gene3D" id="3.40.50.620">
    <property type="entry name" value="HUPs"/>
    <property type="match status" value="1"/>
</dbReference>
<comment type="caution">
    <text evidence="3">Lacks conserved residue(s) required for the propagation of feature annotation.</text>
</comment>
<dbReference type="STRING" id="142588.SAMN04488559_11130"/>
<keyword evidence="3" id="KW-0963">Cytoplasm</keyword>
<evidence type="ECO:0000313" key="4">
    <source>
        <dbReference type="EMBL" id="SER93110.1"/>
    </source>
</evidence>
<feature type="binding site" evidence="3">
    <location>
        <position position="101"/>
    </location>
    <ligand>
        <name>ATP</name>
        <dbReference type="ChEBI" id="CHEBI:30616"/>
    </ligand>
</feature>